<keyword evidence="1" id="KW-0472">Membrane</keyword>
<reference evidence="2 3" key="1">
    <citation type="submission" date="2018-11" db="EMBL/GenBank/DDBJ databases">
        <authorList>
            <person name="Na S.W."/>
            <person name="Baik M."/>
        </authorList>
    </citation>
    <scope>NUCLEOTIDE SEQUENCE [LARGE SCALE GENOMIC DNA]</scope>
    <source>
        <strain evidence="2 3">E39</strain>
    </source>
</reference>
<feature type="transmembrane region" description="Helical" evidence="1">
    <location>
        <begin position="48"/>
        <end position="67"/>
    </location>
</feature>
<dbReference type="EMBL" id="CP033459">
    <property type="protein sequence ID" value="QFQ12260.1"/>
    <property type="molecule type" value="Genomic_DNA"/>
</dbReference>
<keyword evidence="1" id="KW-1133">Transmembrane helix</keyword>
<dbReference type="KEGG" id="alq:C7Y71_004065"/>
<dbReference type="AlphaFoldDB" id="A0A5P8E5S5"/>
<evidence type="ECO:0000313" key="2">
    <source>
        <dbReference type="EMBL" id="QFQ12260.1"/>
    </source>
</evidence>
<name>A0A5P8E5S5_9BACT</name>
<evidence type="ECO:0000256" key="1">
    <source>
        <dbReference type="SAM" id="Phobius"/>
    </source>
</evidence>
<accession>A0A5P8E5S5</accession>
<evidence type="ECO:0000313" key="3">
    <source>
        <dbReference type="Proteomes" id="UP000249375"/>
    </source>
</evidence>
<keyword evidence="3" id="KW-1185">Reference proteome</keyword>
<proteinExistence type="predicted"/>
<sequence length="99" mass="11355">MIGIEVNEVIEVIASLEVNDVTSFLFEVNEVNGVIASLEVSDDTNADVFFFLSLFFFFCYLSFQSIVVNSANFINFVNSEFSFLLFLLLLLFIVPKYRR</sequence>
<dbReference type="Proteomes" id="UP000249375">
    <property type="component" value="Chromosome"/>
</dbReference>
<keyword evidence="1" id="KW-0812">Transmembrane</keyword>
<gene>
    <name evidence="2" type="ORF">C7Y71_004065</name>
</gene>
<organism evidence="2 3">
    <name type="scientific">Pseudoprevotella muciniphila</name>
    <dbReference type="NCBI Taxonomy" id="2133944"/>
    <lineage>
        <taxon>Bacteria</taxon>
        <taxon>Pseudomonadati</taxon>
        <taxon>Bacteroidota</taxon>
        <taxon>Bacteroidia</taxon>
        <taxon>Bacteroidales</taxon>
        <taxon>Prevotellaceae</taxon>
        <taxon>Pseudoprevotella</taxon>
    </lineage>
</organism>
<protein>
    <submittedName>
        <fullName evidence="2">Uncharacterized protein</fullName>
    </submittedName>
</protein>
<feature type="transmembrane region" description="Helical" evidence="1">
    <location>
        <begin position="73"/>
        <end position="94"/>
    </location>
</feature>